<organism evidence="1 2">
    <name type="scientific">Dioscorea alata</name>
    <name type="common">Purple yam</name>
    <dbReference type="NCBI Taxonomy" id="55571"/>
    <lineage>
        <taxon>Eukaryota</taxon>
        <taxon>Viridiplantae</taxon>
        <taxon>Streptophyta</taxon>
        <taxon>Embryophyta</taxon>
        <taxon>Tracheophyta</taxon>
        <taxon>Spermatophyta</taxon>
        <taxon>Magnoliopsida</taxon>
        <taxon>Liliopsida</taxon>
        <taxon>Dioscoreales</taxon>
        <taxon>Dioscoreaceae</taxon>
        <taxon>Dioscorea</taxon>
    </lineage>
</organism>
<protein>
    <submittedName>
        <fullName evidence="1">Acylaminoacyl-peptidase protein</fullName>
        <ecNumber evidence="1">3.4.19.1</ecNumber>
    </submittedName>
</protein>
<accession>A0ACB7UYB1</accession>
<sequence>MDVSSLDEYASEAELLQEFTKMPSIEKAWVFPSESGNSSKAMFSLGQIDLLEDRKRTFVLSSLILKKNKDALNIEWSPFPVEMLSASAIVPSPSGSKLLVVRNKDKTSTLEIWGPSKLEKEITIPHSVHGSVYADGWFEGISWHHDENLIAYIAEEPPKCKPIFDRLGCKKEDSSEKDPVWKGQGELEEDWGETYTGKRKASLFVVNIGRGEVQQVEGIDETLSVGQVVWAPPSSDVLREYLVFVGWPEIIGPQKIRRRLGMKVCYNRPCALYSVMSPFREFSIDKLNDKAQEPQDCNLVVCLTPSFANAYFPRFSPDGKFLLFMSAESAVDTGAHSVTQSLNRMMWPSHGKPHPIHEIVDVVPIVMCPEDGLFPGLYCANLLYHPWLSDGFTLVMSSVWGSTQVILAINTLSGRISRISPTDSNFSWNVLAIDGDNILAISSSPVDPPQIKYGYPIPPNSKEASWDWQDVSLPFIGHSEKLRSLLSSVNFSILKIPVNNSSKNLPRGANRPFESIFVSVNKSQTEPVEDHKMDGGCNPLIVLIHGGPHSVSMTNYSKSAAFFASLGYYLLIINYRGSLGFGEEALQSLPGKIGSQDVNDILTAMDYVIAKGLVNGSKVAAYGSSHGGFLTTHLIGQAADRFVVAAVRNPVCNLALMAGTTDIPDWCYALALGKEGNMVFSEALSPHHQDLFYEMSPIFHVSKVKTPTLFLLGEIDRRVPPSNGLQYARALKEEGVDVKIMLFPGEGHVNFRPQSEFESLVNIAVWFKKYFN</sequence>
<reference evidence="2" key="1">
    <citation type="journal article" date="2022" name="Nat. Commun.">
        <title>Chromosome evolution and the genetic basis of agronomically important traits in greater yam.</title>
        <authorList>
            <person name="Bredeson J.V."/>
            <person name="Lyons J.B."/>
            <person name="Oniyinde I.O."/>
            <person name="Okereke N.R."/>
            <person name="Kolade O."/>
            <person name="Nnabue I."/>
            <person name="Nwadili C.O."/>
            <person name="Hribova E."/>
            <person name="Parker M."/>
            <person name="Nwogha J."/>
            <person name="Shu S."/>
            <person name="Carlson J."/>
            <person name="Kariba R."/>
            <person name="Muthemba S."/>
            <person name="Knop K."/>
            <person name="Barton G.J."/>
            <person name="Sherwood A.V."/>
            <person name="Lopez-Montes A."/>
            <person name="Asiedu R."/>
            <person name="Jamnadass R."/>
            <person name="Muchugi A."/>
            <person name="Goodstein D."/>
            <person name="Egesi C.N."/>
            <person name="Featherston J."/>
            <person name="Asfaw A."/>
            <person name="Simpson G.G."/>
            <person name="Dolezel J."/>
            <person name="Hendre P.S."/>
            <person name="Van Deynze A."/>
            <person name="Kumar P.L."/>
            <person name="Obidiegwu J.E."/>
            <person name="Bhattacharjee R."/>
            <person name="Rokhsar D.S."/>
        </authorList>
    </citation>
    <scope>NUCLEOTIDE SEQUENCE [LARGE SCALE GENOMIC DNA]</scope>
    <source>
        <strain evidence="2">cv. TDa95/00328</strain>
    </source>
</reference>
<comment type="caution">
    <text evidence="1">The sequence shown here is derived from an EMBL/GenBank/DDBJ whole genome shotgun (WGS) entry which is preliminary data.</text>
</comment>
<keyword evidence="2" id="KW-1185">Reference proteome</keyword>
<gene>
    <name evidence="1" type="ORF">IHE45_13G058700</name>
</gene>
<dbReference type="EC" id="3.4.19.1" evidence="1"/>
<dbReference type="EMBL" id="CM037023">
    <property type="protein sequence ID" value="KAH7665819.1"/>
    <property type="molecule type" value="Genomic_DNA"/>
</dbReference>
<proteinExistence type="predicted"/>
<keyword evidence="1" id="KW-0378">Hydrolase</keyword>
<name>A0ACB7UYB1_DIOAL</name>
<evidence type="ECO:0000313" key="2">
    <source>
        <dbReference type="Proteomes" id="UP000827976"/>
    </source>
</evidence>
<evidence type="ECO:0000313" key="1">
    <source>
        <dbReference type="EMBL" id="KAH7665819.1"/>
    </source>
</evidence>
<dbReference type="Proteomes" id="UP000827976">
    <property type="component" value="Chromosome 13"/>
</dbReference>